<keyword evidence="3" id="KW-1133">Transmembrane helix</keyword>
<evidence type="ECO:0000313" key="6">
    <source>
        <dbReference type="EMBL" id="KAL3856484.1"/>
    </source>
</evidence>
<dbReference type="CDD" id="cd00112">
    <property type="entry name" value="LDLa"/>
    <property type="match status" value="1"/>
</dbReference>
<sequence>MENFTFLTKLIFLLCFSNVEVSGLPYFDMTSYCGQAINLSYYGIYQGKIELTTLSSYPRMTCTVTIVASSVQDRIMFYFEDIDMKNSTSCIDDSLQLFDGPNTNFSQISGLNDKICGYSKPGGIYTTTGNTLTLLFTSFSGSLVDSGFDAIFTAYHLGSCNSNEHDCSNGRCIRSSLICSGYNPCGDYSDCRLSVVAIAGIVVCCIAIICLLIVFVIFLRRCRRLLTGNGPYVAVKEKTSTTVFAPPTAYGTAKPEWNPPPPTYFSYSYTKSTSTA</sequence>
<dbReference type="InterPro" id="IPR002172">
    <property type="entry name" value="LDrepeatLR_classA_rpt"/>
</dbReference>
<dbReference type="Pfam" id="PF00057">
    <property type="entry name" value="Ldl_recept_a"/>
    <property type="match status" value="1"/>
</dbReference>
<dbReference type="PROSITE" id="PS01180">
    <property type="entry name" value="CUB"/>
    <property type="match status" value="1"/>
</dbReference>
<dbReference type="PANTHER" id="PTHR24652">
    <property type="entry name" value="LOW-DENSITY LIPOPROTEIN RECEPTOR CLASS A DOMAIN-CONTAINING PROTEIN 2"/>
    <property type="match status" value="1"/>
</dbReference>
<feature type="disulfide bond" evidence="2">
    <location>
        <begin position="167"/>
        <end position="185"/>
    </location>
</feature>
<keyword evidence="3" id="KW-0472">Membrane</keyword>
<evidence type="ECO:0000256" key="3">
    <source>
        <dbReference type="SAM" id="Phobius"/>
    </source>
</evidence>
<reference evidence="6 7" key="1">
    <citation type="submission" date="2024-11" db="EMBL/GenBank/DDBJ databases">
        <title>Chromosome-level genome assembly of the freshwater bivalve Anodonta woodiana.</title>
        <authorList>
            <person name="Chen X."/>
        </authorList>
    </citation>
    <scope>NUCLEOTIDE SEQUENCE [LARGE SCALE GENOMIC DNA]</scope>
    <source>
        <strain evidence="6">MN2024</strain>
        <tissue evidence="6">Gills</tissue>
    </source>
</reference>
<accession>A0ABD3V494</accession>
<evidence type="ECO:0000256" key="2">
    <source>
        <dbReference type="PROSITE-ProRule" id="PRU00124"/>
    </source>
</evidence>
<name>A0ABD3V494_SINWO</name>
<dbReference type="InterPro" id="IPR042333">
    <property type="entry name" value="LRAD2/Mig-13-like"/>
</dbReference>
<dbReference type="InterPro" id="IPR036055">
    <property type="entry name" value="LDL_receptor-like_sf"/>
</dbReference>
<dbReference type="Gene3D" id="2.60.120.290">
    <property type="entry name" value="Spermadhesin, CUB domain"/>
    <property type="match status" value="1"/>
</dbReference>
<dbReference type="Pfam" id="PF00431">
    <property type="entry name" value="CUB"/>
    <property type="match status" value="1"/>
</dbReference>
<feature type="transmembrane region" description="Helical" evidence="3">
    <location>
        <begin position="193"/>
        <end position="219"/>
    </location>
</feature>
<keyword evidence="3" id="KW-0812">Transmembrane</keyword>
<proteinExistence type="predicted"/>
<keyword evidence="1 2" id="KW-1015">Disulfide bond</keyword>
<gene>
    <name evidence="6" type="ORF">ACJMK2_011235</name>
</gene>
<dbReference type="AlphaFoldDB" id="A0ABD3V494"/>
<dbReference type="SUPFAM" id="SSF49854">
    <property type="entry name" value="Spermadhesin, CUB domain"/>
    <property type="match status" value="1"/>
</dbReference>
<evidence type="ECO:0000256" key="4">
    <source>
        <dbReference type="SAM" id="SignalP"/>
    </source>
</evidence>
<keyword evidence="4" id="KW-0732">Signal</keyword>
<keyword evidence="7" id="KW-1185">Reference proteome</keyword>
<dbReference type="SUPFAM" id="SSF57424">
    <property type="entry name" value="LDL receptor-like module"/>
    <property type="match status" value="1"/>
</dbReference>
<dbReference type="InterPro" id="IPR035914">
    <property type="entry name" value="Sperma_CUB_dom_sf"/>
</dbReference>
<dbReference type="InterPro" id="IPR000859">
    <property type="entry name" value="CUB_dom"/>
</dbReference>
<protein>
    <recommendedName>
        <fullName evidence="5">CUB domain-containing protein</fullName>
    </recommendedName>
</protein>
<comment type="caution">
    <text evidence="2">Lacks conserved residue(s) required for the propagation of feature annotation.</text>
</comment>
<feature type="domain" description="CUB" evidence="5">
    <location>
        <begin position="33"/>
        <end position="155"/>
    </location>
</feature>
<comment type="caution">
    <text evidence="6">The sequence shown here is derived from an EMBL/GenBank/DDBJ whole genome shotgun (WGS) entry which is preliminary data.</text>
</comment>
<feature type="chain" id="PRO_5044888478" description="CUB domain-containing protein" evidence="4">
    <location>
        <begin position="24"/>
        <end position="276"/>
    </location>
</feature>
<evidence type="ECO:0000256" key="1">
    <source>
        <dbReference type="ARBA" id="ARBA00023157"/>
    </source>
</evidence>
<organism evidence="6 7">
    <name type="scientific">Sinanodonta woodiana</name>
    <name type="common">Chinese pond mussel</name>
    <name type="synonym">Anodonta woodiana</name>
    <dbReference type="NCBI Taxonomy" id="1069815"/>
    <lineage>
        <taxon>Eukaryota</taxon>
        <taxon>Metazoa</taxon>
        <taxon>Spiralia</taxon>
        <taxon>Lophotrochozoa</taxon>
        <taxon>Mollusca</taxon>
        <taxon>Bivalvia</taxon>
        <taxon>Autobranchia</taxon>
        <taxon>Heteroconchia</taxon>
        <taxon>Palaeoheterodonta</taxon>
        <taxon>Unionida</taxon>
        <taxon>Unionoidea</taxon>
        <taxon>Unionidae</taxon>
        <taxon>Unioninae</taxon>
        <taxon>Sinanodonta</taxon>
    </lineage>
</organism>
<evidence type="ECO:0000259" key="5">
    <source>
        <dbReference type="PROSITE" id="PS01180"/>
    </source>
</evidence>
<dbReference type="EMBL" id="JBJQND010000013">
    <property type="protein sequence ID" value="KAL3856484.1"/>
    <property type="molecule type" value="Genomic_DNA"/>
</dbReference>
<feature type="disulfide bond" evidence="2">
    <location>
        <begin position="160"/>
        <end position="172"/>
    </location>
</feature>
<dbReference type="SMART" id="SM00042">
    <property type="entry name" value="CUB"/>
    <property type="match status" value="1"/>
</dbReference>
<dbReference type="Proteomes" id="UP001634394">
    <property type="component" value="Unassembled WGS sequence"/>
</dbReference>
<dbReference type="PROSITE" id="PS50068">
    <property type="entry name" value="LDLRA_2"/>
    <property type="match status" value="1"/>
</dbReference>
<dbReference type="PANTHER" id="PTHR24652:SF69">
    <property type="entry name" value="CUB DOMAIN-CONTAINING PROTEIN"/>
    <property type="match status" value="1"/>
</dbReference>
<feature type="signal peptide" evidence="4">
    <location>
        <begin position="1"/>
        <end position="23"/>
    </location>
</feature>
<evidence type="ECO:0000313" key="7">
    <source>
        <dbReference type="Proteomes" id="UP001634394"/>
    </source>
</evidence>
<dbReference type="Gene3D" id="4.10.400.10">
    <property type="entry name" value="Low-density Lipoprotein Receptor"/>
    <property type="match status" value="1"/>
</dbReference>